<feature type="compositionally biased region" description="Pro residues" evidence="1">
    <location>
        <begin position="218"/>
        <end position="236"/>
    </location>
</feature>
<name>M3Y6R0_MUSPF</name>
<dbReference type="OMA" id="HREPPNM"/>
<dbReference type="Ensembl" id="ENSMPUT00000007127.1">
    <property type="protein sequence ID" value="ENSMPUP00000007011.1"/>
    <property type="gene ID" value="ENSMPUG00000007068.1"/>
</dbReference>
<dbReference type="EMBL" id="AEYP01078306">
    <property type="status" value="NOT_ANNOTATED_CDS"/>
    <property type="molecule type" value="Genomic_DNA"/>
</dbReference>
<feature type="compositionally biased region" description="Low complexity" evidence="1">
    <location>
        <begin position="46"/>
        <end position="66"/>
    </location>
</feature>
<feature type="compositionally biased region" description="Pro residues" evidence="1">
    <location>
        <begin position="23"/>
        <end position="45"/>
    </location>
</feature>
<dbReference type="HOGENOM" id="CLU_1055743_0_0_1"/>
<protein>
    <submittedName>
        <fullName evidence="2">Uncharacterized protein</fullName>
    </submittedName>
</protein>
<feature type="compositionally biased region" description="Gly residues" evidence="1">
    <location>
        <begin position="72"/>
        <end position="82"/>
    </location>
</feature>
<dbReference type="EMBL" id="AEYP01078307">
    <property type="status" value="NOT_ANNOTATED_CDS"/>
    <property type="molecule type" value="Genomic_DNA"/>
</dbReference>
<accession>M3Y6R0</accession>
<proteinExistence type="predicted"/>
<evidence type="ECO:0000313" key="2">
    <source>
        <dbReference type="Ensembl" id="ENSMPUP00000007011.1"/>
    </source>
</evidence>
<feature type="compositionally biased region" description="Low complexity" evidence="1">
    <location>
        <begin position="9"/>
        <end position="22"/>
    </location>
</feature>
<sequence>GRRGGPREGGCPTSSRPQSPRSFPAPPAPPRHPPPPAPPSTPPPATRGRSGPGLPLAPPAALGAPPRRWKGAGPGRGPGRGPGPAASGRAPPPGEGLPAGAQGAGGSSGTKPSPAGGGPTACGQKGPGKGSSGKQGSFQGAVPAGSEGRKVRQGDGRPPPFHVLGDRRPAPPPERSGGAPRPCRRGLAVQPPPPPQTPGKLRKAKQGRPPSASEAPCPFSPPAVPRGPSLPAPTHPRSPQGAAAPSALAGGPGSSPERDPHWGH</sequence>
<organism evidence="2">
    <name type="scientific">Mustela putorius furo</name>
    <name type="common">European domestic ferret</name>
    <name type="synonym">Mustela furo</name>
    <dbReference type="NCBI Taxonomy" id="9669"/>
    <lineage>
        <taxon>Eukaryota</taxon>
        <taxon>Metazoa</taxon>
        <taxon>Chordata</taxon>
        <taxon>Craniata</taxon>
        <taxon>Vertebrata</taxon>
        <taxon>Euteleostomi</taxon>
        <taxon>Mammalia</taxon>
        <taxon>Eutheria</taxon>
        <taxon>Laurasiatheria</taxon>
        <taxon>Carnivora</taxon>
        <taxon>Caniformia</taxon>
        <taxon>Musteloidea</taxon>
        <taxon>Mustelidae</taxon>
        <taxon>Mustelinae</taxon>
        <taxon>Mustela</taxon>
    </lineage>
</organism>
<dbReference type="STRING" id="9669.ENSMPUP00000007011"/>
<dbReference type="AlphaFoldDB" id="M3Y6R0"/>
<reference evidence="2" key="1">
    <citation type="submission" date="2024-06" db="UniProtKB">
        <authorList>
            <consortium name="Ensembl"/>
        </authorList>
    </citation>
    <scope>IDENTIFICATION</scope>
</reference>
<evidence type="ECO:0000256" key="1">
    <source>
        <dbReference type="SAM" id="MobiDB-lite"/>
    </source>
</evidence>
<feature type="compositionally biased region" description="Gly residues" evidence="1">
    <location>
        <begin position="115"/>
        <end position="133"/>
    </location>
</feature>
<feature type="compositionally biased region" description="Low complexity" evidence="1">
    <location>
        <begin position="238"/>
        <end position="249"/>
    </location>
</feature>
<feature type="region of interest" description="Disordered" evidence="1">
    <location>
        <begin position="1"/>
        <end position="264"/>
    </location>
</feature>
<dbReference type="InParanoid" id="M3Y6R0"/>